<dbReference type="PANTHER" id="PTHR35530">
    <property type="entry name" value="TAUTOMERASE-RELATED"/>
    <property type="match status" value="1"/>
</dbReference>
<keyword evidence="5" id="KW-1185">Reference proteome</keyword>
<reference evidence="4 5" key="1">
    <citation type="submission" date="2020-04" db="EMBL/GenBank/DDBJ databases">
        <authorList>
            <person name="De Canck E."/>
        </authorList>
    </citation>
    <scope>NUCLEOTIDE SEQUENCE [LARGE SCALE GENOMIC DNA]</scope>
    <source>
        <strain evidence="4 5">LMG 6000</strain>
    </source>
</reference>
<dbReference type="EMBL" id="CADILH010000005">
    <property type="protein sequence ID" value="CAB3934068.1"/>
    <property type="molecule type" value="Genomic_DNA"/>
</dbReference>
<dbReference type="Gene3D" id="3.30.429.10">
    <property type="entry name" value="Macrophage Migration Inhibitory Factor"/>
    <property type="match status" value="2"/>
</dbReference>
<feature type="domain" description="4-oxalocrotonate tautomerase-like" evidence="3">
    <location>
        <begin position="64"/>
        <end position="114"/>
    </location>
</feature>
<name>A0A6S7FCM9_9BURK</name>
<dbReference type="KEGG" id="ais:BUW96_12980"/>
<dbReference type="OrthoDB" id="8527422at2"/>
<evidence type="ECO:0000313" key="5">
    <source>
        <dbReference type="Proteomes" id="UP000494183"/>
    </source>
</evidence>
<dbReference type="AlphaFoldDB" id="A0A6S7FCM9"/>
<dbReference type="Pfam" id="PF01361">
    <property type="entry name" value="Tautomerase"/>
    <property type="match status" value="2"/>
</dbReference>
<evidence type="ECO:0000313" key="4">
    <source>
        <dbReference type="EMBL" id="CAB3934068.1"/>
    </source>
</evidence>
<dbReference type="GeneID" id="92762988"/>
<evidence type="ECO:0000256" key="1">
    <source>
        <dbReference type="ARBA" id="ARBA00006723"/>
    </source>
</evidence>
<evidence type="ECO:0000259" key="3">
    <source>
        <dbReference type="Pfam" id="PF01361"/>
    </source>
</evidence>
<keyword evidence="2" id="KW-0413">Isomerase</keyword>
<organism evidence="4 5">
    <name type="scientific">Achromobacter insolitus</name>
    <dbReference type="NCBI Taxonomy" id="217204"/>
    <lineage>
        <taxon>Bacteria</taxon>
        <taxon>Pseudomonadati</taxon>
        <taxon>Pseudomonadota</taxon>
        <taxon>Betaproteobacteria</taxon>
        <taxon>Burkholderiales</taxon>
        <taxon>Alcaligenaceae</taxon>
        <taxon>Achromobacter</taxon>
    </lineage>
</organism>
<dbReference type="GO" id="GO:0016853">
    <property type="term" value="F:isomerase activity"/>
    <property type="evidence" value="ECO:0007669"/>
    <property type="project" value="UniProtKB-KW"/>
</dbReference>
<accession>A0A6S7FCM9</accession>
<comment type="similarity">
    <text evidence="1">Belongs to the 4-oxalocrotonate tautomerase family.</text>
</comment>
<evidence type="ECO:0000256" key="2">
    <source>
        <dbReference type="ARBA" id="ARBA00023235"/>
    </source>
</evidence>
<sequence length="124" mass="12627">MPILNVQIMEGHSAAQKAALLKAASNAVVESIAAPLPSVRIVLQEVPAEHVIVGGEIGKAMARVDVALISGRDEAKKAALIAALNEAVCGSIGISGQDVRVLLRDVPNTDMGAANGITAKANGR</sequence>
<protein>
    <recommendedName>
        <fullName evidence="3">4-oxalocrotonate tautomerase-like domain-containing protein</fullName>
    </recommendedName>
</protein>
<proteinExistence type="inferred from homology"/>
<dbReference type="PANTHER" id="PTHR35530:SF1">
    <property type="entry name" value="2-HYDROXYMUCONATE TAUTOMERASE"/>
    <property type="match status" value="1"/>
</dbReference>
<dbReference type="SUPFAM" id="SSF55331">
    <property type="entry name" value="Tautomerase/MIF"/>
    <property type="match status" value="1"/>
</dbReference>
<gene>
    <name evidence="4" type="ORF">LMG6000_03557</name>
</gene>
<dbReference type="RefSeq" id="WP_042794601.1">
    <property type="nucleotide sequence ID" value="NZ_CADIJK010000003.1"/>
</dbReference>
<dbReference type="InterPro" id="IPR004370">
    <property type="entry name" value="4-OT-like_dom"/>
</dbReference>
<dbReference type="Proteomes" id="UP000494183">
    <property type="component" value="Unassembled WGS sequence"/>
</dbReference>
<dbReference type="InterPro" id="IPR014347">
    <property type="entry name" value="Tautomerase/MIF_sf"/>
</dbReference>
<feature type="domain" description="4-oxalocrotonate tautomerase-like" evidence="3">
    <location>
        <begin position="2"/>
        <end position="57"/>
    </location>
</feature>